<dbReference type="RefSeq" id="WP_235812503.1">
    <property type="nucleotide sequence ID" value="NZ_LJPW01000144.1"/>
</dbReference>
<reference evidence="1 2" key="1">
    <citation type="submission" date="2018-08" db="EMBL/GenBank/DDBJ databases">
        <title>Recombination of ecologically and evolutionarily significant loci maintains genetic cohesion in the Pseudomonas syringae species complex.</title>
        <authorList>
            <person name="Dillon M."/>
            <person name="Thakur S."/>
            <person name="Almeida R.N.D."/>
            <person name="Weir B.S."/>
            <person name="Guttman D.S."/>
        </authorList>
    </citation>
    <scope>NUCLEOTIDE SEQUENCE [LARGE SCALE GENOMIC DNA]</scope>
    <source>
        <strain evidence="1 2">ICMP 4086</strain>
    </source>
</reference>
<name>A0A3M3BK60_9PSED</name>
<dbReference type="Proteomes" id="UP000278587">
    <property type="component" value="Unassembled WGS sequence"/>
</dbReference>
<dbReference type="AlphaFoldDB" id="A0A3M3BK60"/>
<evidence type="ECO:0000313" key="1">
    <source>
        <dbReference type="EMBL" id="RMM13068.1"/>
    </source>
</evidence>
<gene>
    <name evidence="1" type="ORF">ALQ84_00526</name>
</gene>
<protein>
    <submittedName>
        <fullName evidence="1">Uncharacterized protein</fullName>
    </submittedName>
</protein>
<proteinExistence type="predicted"/>
<organism evidence="1 2">
    <name type="scientific">Pseudomonas caricapapayae</name>
    <dbReference type="NCBI Taxonomy" id="46678"/>
    <lineage>
        <taxon>Bacteria</taxon>
        <taxon>Pseudomonadati</taxon>
        <taxon>Pseudomonadota</taxon>
        <taxon>Gammaproteobacteria</taxon>
        <taxon>Pseudomonadales</taxon>
        <taxon>Pseudomonadaceae</taxon>
        <taxon>Pseudomonas</taxon>
    </lineage>
</organism>
<sequence>MKVRKARLLSLKHRYFGPSLTRNLCPRCRALKPWQGVGPSTSLPGALTQRQVVSAMYAYLMTSWEELPEQNKRALGFDSIVGGEEEEAALNRLATLFMEYADVSLRRALVARRRRLGPSDNQQSTASG</sequence>
<dbReference type="EMBL" id="RBOC01000036">
    <property type="protein sequence ID" value="RMM13068.1"/>
    <property type="molecule type" value="Genomic_DNA"/>
</dbReference>
<accession>A0A3M3BK60</accession>
<comment type="caution">
    <text evidence="1">The sequence shown here is derived from an EMBL/GenBank/DDBJ whole genome shotgun (WGS) entry which is preliminary data.</text>
</comment>
<evidence type="ECO:0000313" key="2">
    <source>
        <dbReference type="Proteomes" id="UP000278587"/>
    </source>
</evidence>